<feature type="compositionally biased region" description="Acidic residues" evidence="1">
    <location>
        <begin position="710"/>
        <end position="722"/>
    </location>
</feature>
<feature type="region of interest" description="Disordered" evidence="1">
    <location>
        <begin position="398"/>
        <end position="422"/>
    </location>
</feature>
<feature type="region of interest" description="Disordered" evidence="1">
    <location>
        <begin position="697"/>
        <end position="745"/>
    </location>
</feature>
<dbReference type="Gene3D" id="3.80.10.10">
    <property type="entry name" value="Ribonuclease Inhibitor"/>
    <property type="match status" value="1"/>
</dbReference>
<evidence type="ECO:0000313" key="2">
    <source>
        <dbReference type="EMBL" id="KAG0253253.1"/>
    </source>
</evidence>
<dbReference type="OrthoDB" id="2442255at2759"/>
<evidence type="ECO:0008006" key="4">
    <source>
        <dbReference type="Google" id="ProtNLM"/>
    </source>
</evidence>
<dbReference type="EMBL" id="JAAAJB010000596">
    <property type="protein sequence ID" value="KAG0253253.1"/>
    <property type="molecule type" value="Genomic_DNA"/>
</dbReference>
<evidence type="ECO:0000256" key="1">
    <source>
        <dbReference type="SAM" id="MobiDB-lite"/>
    </source>
</evidence>
<dbReference type="GO" id="GO:0031146">
    <property type="term" value="P:SCF-dependent proteasomal ubiquitin-dependent protein catabolic process"/>
    <property type="evidence" value="ECO:0007669"/>
    <property type="project" value="TreeGrafter"/>
</dbReference>
<dbReference type="AlphaFoldDB" id="A0A9P6PUY1"/>
<feature type="compositionally biased region" description="Basic and acidic residues" evidence="1">
    <location>
        <begin position="723"/>
        <end position="740"/>
    </location>
</feature>
<dbReference type="Proteomes" id="UP000807716">
    <property type="component" value="Unassembled WGS sequence"/>
</dbReference>
<gene>
    <name evidence="2" type="ORF">DFQ27_007515</name>
</gene>
<organism evidence="2 3">
    <name type="scientific">Actinomortierella ambigua</name>
    <dbReference type="NCBI Taxonomy" id="1343610"/>
    <lineage>
        <taxon>Eukaryota</taxon>
        <taxon>Fungi</taxon>
        <taxon>Fungi incertae sedis</taxon>
        <taxon>Mucoromycota</taxon>
        <taxon>Mortierellomycotina</taxon>
        <taxon>Mortierellomycetes</taxon>
        <taxon>Mortierellales</taxon>
        <taxon>Mortierellaceae</taxon>
        <taxon>Actinomortierella</taxon>
    </lineage>
</organism>
<accession>A0A9P6PUY1</accession>
<sequence>MADLEEDAPPTNVLVNIVHQVNDLSTLFSLLTVSHQVYEITSRRLYRNPFHSAALATIHPHRVHGRLFEFFVDHSESLHSQDVQDDHDLLGQLRDFRRRTKHPTTMQQRSPPTRIDYLALVQSMDGLVDFVASPKLALSMHWVEQATGLPWNATAPGSIINAVTSSLAWTLGQHQQWCRLTDVVVPLYDLDRFMSAIDNMQAVQHITFDMGQPEEEGPPPPPIRRVCRLNRIQGALHYMRQWETRGRRRLARGSDASRLRTADVVRLASEEWANAEMLKLVRVLYDMTMVASVDRFRALDLKNWATFLRLAATDADFEAVQSIDFLSGGEAEEEGEGRERGDSGTSNSSCPLAAVLPPPMPPIIPPVIPGSIWRRFRSLRSLALLCSRPDTFRLARPLPPPQDNINHSINSNSNTDLPTARKSPRIPLQHLRVEYETPEHLPTLLEDALAAFGETLCTVRFECRPSLATLAASKTASERDIDDPSFRHGPEIQLGGGGGGGWHCPNLTSLHISARGMIHWEDIMGSILLECPCLEVLEVVDDTPKYSLLSSSSSTTTSTNISSSTRAWSLPSLRRLVLKGYPAVTFSPRSLSSMGAQLTSLELYGAGWLGDERRFFIPPASDMRRAKMEAWRRPRQKLLQEKKNNDTRWWWHLPNLQSLKLVGECALWFPVETVLAQGVCPRLKTLTLDIGGHRFPSLIGGGAHQQEKEQDMEEQEEEEEKEDRDTEEIGHCHNRQKDAQDTSATTLAAAPPSCLTSLSLIGAWEVTDATLNRLLHVPDSGSDGGSGGGGGLCPKLEALVLHQARHYTNAGLVTIAEQHPTLERVVTSRYLRGRDAKRAGLELLPWSGGRSKGAGADGHDHATEYQGPPPTVADLAQTTGQKDLRCIIYQMDTLYYRRATTTW</sequence>
<proteinExistence type="predicted"/>
<protein>
    <recommendedName>
        <fullName evidence="4">F-box domain-containing protein</fullName>
    </recommendedName>
</protein>
<dbReference type="InterPro" id="IPR032675">
    <property type="entry name" value="LRR_dom_sf"/>
</dbReference>
<evidence type="ECO:0000313" key="3">
    <source>
        <dbReference type="Proteomes" id="UP000807716"/>
    </source>
</evidence>
<feature type="region of interest" description="Disordered" evidence="1">
    <location>
        <begin position="328"/>
        <end position="351"/>
    </location>
</feature>
<dbReference type="GO" id="GO:0019005">
    <property type="term" value="C:SCF ubiquitin ligase complex"/>
    <property type="evidence" value="ECO:0007669"/>
    <property type="project" value="TreeGrafter"/>
</dbReference>
<feature type="region of interest" description="Disordered" evidence="1">
    <location>
        <begin position="850"/>
        <end position="871"/>
    </location>
</feature>
<feature type="compositionally biased region" description="Low complexity" evidence="1">
    <location>
        <begin position="404"/>
        <end position="414"/>
    </location>
</feature>
<comment type="caution">
    <text evidence="2">The sequence shown here is derived from an EMBL/GenBank/DDBJ whole genome shotgun (WGS) entry which is preliminary data.</text>
</comment>
<name>A0A9P6PUY1_9FUNG</name>
<dbReference type="PANTHER" id="PTHR13318">
    <property type="entry name" value="PARTNER OF PAIRED, ISOFORM B-RELATED"/>
    <property type="match status" value="1"/>
</dbReference>
<dbReference type="SUPFAM" id="SSF52047">
    <property type="entry name" value="RNI-like"/>
    <property type="match status" value="1"/>
</dbReference>
<reference evidence="2" key="1">
    <citation type="journal article" date="2020" name="Fungal Divers.">
        <title>Resolving the Mortierellaceae phylogeny through synthesis of multi-gene phylogenetics and phylogenomics.</title>
        <authorList>
            <person name="Vandepol N."/>
            <person name="Liber J."/>
            <person name="Desiro A."/>
            <person name="Na H."/>
            <person name="Kennedy M."/>
            <person name="Barry K."/>
            <person name="Grigoriev I.V."/>
            <person name="Miller A.N."/>
            <person name="O'Donnell K."/>
            <person name="Stajich J.E."/>
            <person name="Bonito G."/>
        </authorList>
    </citation>
    <scope>NUCLEOTIDE SEQUENCE</scope>
    <source>
        <strain evidence="2">BC1065</strain>
    </source>
</reference>
<keyword evidence="3" id="KW-1185">Reference proteome</keyword>